<dbReference type="InParanoid" id="A0A2G5DL17"/>
<feature type="region of interest" description="Disordered" evidence="1">
    <location>
        <begin position="1097"/>
        <end position="1140"/>
    </location>
</feature>
<dbReference type="PANTHER" id="PTHR21494:SF2">
    <property type="entry name" value="NUCLEIC ACID BINDING PROTEIN"/>
    <property type="match status" value="1"/>
</dbReference>
<protein>
    <recommendedName>
        <fullName evidence="2">RRM domain-containing protein</fullName>
    </recommendedName>
</protein>
<dbReference type="InterPro" id="IPR012921">
    <property type="entry name" value="SPOC_C"/>
</dbReference>
<dbReference type="GO" id="GO:0043130">
    <property type="term" value="F:ubiquitin binding"/>
    <property type="evidence" value="ECO:0007669"/>
    <property type="project" value="TreeGrafter"/>
</dbReference>
<dbReference type="InterPro" id="IPR052586">
    <property type="entry name" value="ASCC2"/>
</dbReference>
<feature type="compositionally biased region" description="Basic and acidic residues" evidence="1">
    <location>
        <begin position="415"/>
        <end position="424"/>
    </location>
</feature>
<name>A0A2G5DL17_AQUCA</name>
<accession>A0A2G5DL17</accession>
<dbReference type="Proteomes" id="UP000230069">
    <property type="component" value="Unassembled WGS sequence"/>
</dbReference>
<evidence type="ECO:0000256" key="1">
    <source>
        <dbReference type="SAM" id="MobiDB-lite"/>
    </source>
</evidence>
<dbReference type="FunCoup" id="A0A2G5DL17">
    <property type="interactions" value="1943"/>
</dbReference>
<dbReference type="GO" id="GO:0003723">
    <property type="term" value="F:RNA binding"/>
    <property type="evidence" value="ECO:0007669"/>
    <property type="project" value="InterPro"/>
</dbReference>
<dbReference type="InterPro" id="IPR012677">
    <property type="entry name" value="Nucleotide-bd_a/b_plait_sf"/>
</dbReference>
<dbReference type="STRING" id="218851.A0A2G5DL17"/>
<dbReference type="Gene3D" id="3.30.70.330">
    <property type="match status" value="1"/>
</dbReference>
<keyword evidence="4" id="KW-1185">Reference proteome</keyword>
<dbReference type="InterPro" id="IPR035979">
    <property type="entry name" value="RBD_domain_sf"/>
</dbReference>
<evidence type="ECO:0000313" key="4">
    <source>
        <dbReference type="Proteomes" id="UP000230069"/>
    </source>
</evidence>
<organism evidence="3 4">
    <name type="scientific">Aquilegia coerulea</name>
    <name type="common">Rocky mountain columbine</name>
    <dbReference type="NCBI Taxonomy" id="218851"/>
    <lineage>
        <taxon>Eukaryota</taxon>
        <taxon>Viridiplantae</taxon>
        <taxon>Streptophyta</taxon>
        <taxon>Embryophyta</taxon>
        <taxon>Tracheophyta</taxon>
        <taxon>Spermatophyta</taxon>
        <taxon>Magnoliopsida</taxon>
        <taxon>Ranunculales</taxon>
        <taxon>Ranunculaceae</taxon>
        <taxon>Thalictroideae</taxon>
        <taxon>Aquilegia</taxon>
    </lineage>
</organism>
<dbReference type="CDD" id="cd21546">
    <property type="entry name" value="SPOC_FPA-like"/>
    <property type="match status" value="1"/>
</dbReference>
<gene>
    <name evidence="3" type="ORF">AQUCO_01700065v1</name>
</gene>
<dbReference type="InterPro" id="IPR000504">
    <property type="entry name" value="RRM_dom"/>
</dbReference>
<evidence type="ECO:0000313" key="3">
    <source>
        <dbReference type="EMBL" id="PIA44189.1"/>
    </source>
</evidence>
<feature type="domain" description="RRM" evidence="2">
    <location>
        <begin position="561"/>
        <end position="628"/>
    </location>
</feature>
<reference evidence="3 4" key="1">
    <citation type="submission" date="2017-09" db="EMBL/GenBank/DDBJ databases">
        <title>WGS assembly of Aquilegia coerulea Goldsmith.</title>
        <authorList>
            <person name="Hodges S."/>
            <person name="Kramer E."/>
            <person name="Nordborg M."/>
            <person name="Tomkins J."/>
            <person name="Borevitz J."/>
            <person name="Derieg N."/>
            <person name="Yan J."/>
            <person name="Mihaltcheva S."/>
            <person name="Hayes R.D."/>
            <person name="Rokhsar D."/>
        </authorList>
    </citation>
    <scope>NUCLEOTIDE SEQUENCE [LARGE SCALE GENOMIC DNA]</scope>
    <source>
        <strain evidence="4">cv. Goldsmith</strain>
    </source>
</reference>
<evidence type="ECO:0000259" key="2">
    <source>
        <dbReference type="SMART" id="SM00360"/>
    </source>
</evidence>
<dbReference type="PANTHER" id="PTHR21494">
    <property type="entry name" value="ACTIVATING SIGNAL COINTEGRATOR 1 COMPLEX SUBUNIT 2 ASC-1 COMPLEX SUBUNIT P100"/>
    <property type="match status" value="1"/>
</dbReference>
<dbReference type="Pfam" id="PF07744">
    <property type="entry name" value="SPOC"/>
    <property type="match status" value="1"/>
</dbReference>
<sequence length="1300" mass="143114">MALAEQPLKKRKLLEAVNDYQQSSPLSQDEILRKQRNKAEIRSLYEIYRRIKFCVSQKDARLMPDFEQAYLALITASRGCTSAQRILSELIPRYASHCPTAIEAAAKVAINMYSWNLATILRGDDSDGVAFKTAKASIFGLVDICCAASSEAPTSSVIRGISSAVFLNVLTFFVSSFEGKDIYQINAEDIVRVQESSEALLEMNEKVEVEDESVLSKLYKFRVLSLLRIFFSCPKNLLEACFELFKTSSADAGSSEGGNYFLRQVTSQIPSSIVTSAEKTTEQPISCTGSAETTIEGIEITESSDSWIARKNCLVGMALTKNPSLRHWILLKFKKLRKSVRSQAISDISSALEGILKSFAELIDNVDSQEDSDDNSDPSKYNNRKYLIPKAHENSSEKSDNDHAPKLQNASSGHEYNEDRDFGDKFSGQPMKSSSLVAPPELDMRSVNDNSNHASEGSWLVKDLETGEGEDSCYDTQSTKSSNFLSPVNRTSMNLRTDAFEGGNHVALFDKKQVANDFISTPMRSTTGRVSNVMASPSSNHTVWYFDGDSAAMDVFSASKQLWLGSLGPDASEVGVKFHVEKFGPIEQFLFFPIKGFALVQYINIMDAIKARECMRESSPWGSHIQVKFLDVGLGSRGSINGVAVGASLHVYVGKVSSQRMKEEILQEVMRVGLRTRMVSDLISENALLMEFETAEEATIVMAHLRQNRKENGGHILVNRSLVSNEGSSDFSRCHTDGGRFMHHPIGTELRSNISLNTPNSMMGSPHVPGVFDSPKDNCNLRMTPLSSLVLSLSSKYNIPRSYHALITRDEDRTPTNILRVGLPHISSTFLTDDELMSVCNHAVGNVGSVVRLTRENLHLSSCWFVQLSSVDAAITALKNLRSCPGMFFQIEFSQPGKNGNMPFINRPEGGTHELISPRMDSENRGTMVRNTHTFPMNWSSSGCTQMLEAGAGNYTNPDGSNSNMAVNFSQASHNPHGSGQMWTYNKPGSELQFSSGGSMQCPPMASQGPPLAPPHQNQALSFMRPVYVDPRNSWDGHSVNHPLPSNHITPNIMPHTYHVNVGAAPFILPSVTPLAQLPGGAMQHVDQMVTVPPVPSLSPIPPTNMGPPLPPSPPPLPMSHPPLVPPPPSSPPPLQSSVELPNLENAGLRIQHQWQGVLCKSGVNYCTLYALREDSETCKYSNAISEPAGWPARFDVTKRTDFQHVKSTFTITPPHKREVCRLLPSSSGDHKGLQDFISYLKQRECAGVIKVPPGNSMWARLLFILPHSQDICSLLSIAPQPSDCLIALVLPKETSFEWV</sequence>
<dbReference type="CDD" id="cd00590">
    <property type="entry name" value="RRM_SF"/>
    <property type="match status" value="1"/>
</dbReference>
<proteinExistence type="predicted"/>
<dbReference type="OrthoDB" id="5577209at2759"/>
<dbReference type="SMART" id="SM00360">
    <property type="entry name" value="RRM"/>
    <property type="match status" value="1"/>
</dbReference>
<feature type="compositionally biased region" description="Pro residues" evidence="1">
    <location>
        <begin position="1097"/>
        <end position="1135"/>
    </location>
</feature>
<feature type="region of interest" description="Disordered" evidence="1">
    <location>
        <begin position="392"/>
        <end position="458"/>
    </location>
</feature>
<dbReference type="EMBL" id="KZ305034">
    <property type="protein sequence ID" value="PIA44189.1"/>
    <property type="molecule type" value="Genomic_DNA"/>
</dbReference>
<dbReference type="SUPFAM" id="SSF54928">
    <property type="entry name" value="RNA-binding domain, RBD"/>
    <property type="match status" value="1"/>
</dbReference>
<feature type="region of interest" description="Disordered" evidence="1">
    <location>
        <begin position="994"/>
        <end position="1014"/>
    </location>
</feature>
<dbReference type="Pfam" id="PF00076">
    <property type="entry name" value="RRM_1"/>
    <property type="match status" value="1"/>
</dbReference>
<feature type="compositionally biased region" description="Basic and acidic residues" evidence="1">
    <location>
        <begin position="392"/>
        <end position="405"/>
    </location>
</feature>